<dbReference type="EMBL" id="CP014339">
    <property type="protein sequence ID" value="AQX51290.1"/>
    <property type="molecule type" value="Genomic_DNA"/>
</dbReference>
<evidence type="ECO:0000313" key="1">
    <source>
        <dbReference type="EMBL" id="AQX51290.1"/>
    </source>
</evidence>
<sequence length="222" mass="25044">MQILKQSYVMKKIFLLVIISNAVLLKAQITLAVKSNLIFNTYSPNWTLSSNWSGNNSGVKEITNNSKDISGFNIGLSTTIKLPGIPLFLMPEIYYTTIGNKAVYIDSNGNLFNLKTKSNRIDIPVLAGITVIKPLRIFLGPVFSTNLHNSGSSGDFKTIHLNKFLLNYQIGASLHISHLIINVRYENSLSKDQQKFYNREKNILIDYKNRQGLFMMGIGYQF</sequence>
<organism evidence="2">
    <name type="scientific">Elizabethkingia anophelis</name>
    <dbReference type="NCBI Taxonomy" id="1117645"/>
    <lineage>
        <taxon>Bacteria</taxon>
        <taxon>Pseudomonadati</taxon>
        <taxon>Bacteroidota</taxon>
        <taxon>Flavobacteriia</taxon>
        <taxon>Flavobacteriales</taxon>
        <taxon>Weeksellaceae</taxon>
        <taxon>Elizabethkingia</taxon>
    </lineage>
</organism>
<dbReference type="AlphaFoldDB" id="A0A494JAB1"/>
<accession>A0A494JAB1</accession>
<gene>
    <name evidence="1" type="ORF">AYC66_11645</name>
    <name evidence="2" type="ORF">BAY09_12595</name>
</gene>
<evidence type="ECO:0000313" key="3">
    <source>
        <dbReference type="Proteomes" id="UP000189738"/>
    </source>
</evidence>
<reference evidence="2" key="2">
    <citation type="submission" date="2016-06" db="EMBL/GenBank/DDBJ databases">
        <authorList>
            <person name="Nicholson A.C."/>
        </authorList>
    </citation>
    <scope>NUCLEOTIDE SEQUENCE [LARGE SCALE GENOMIC DNA]</scope>
    <source>
        <strain evidence="2">E6809</strain>
    </source>
</reference>
<reference evidence="1 3" key="1">
    <citation type="submission" date="2016-02" db="EMBL/GenBank/DDBJ databases">
        <authorList>
            <person name="Nicholson A.C."/>
            <person name="Humrighouse B.W."/>
            <person name="Loparev V."/>
            <person name="Emery B."/>
            <person name="Graziano J."/>
            <person name="McQuiston J.R."/>
        </authorList>
    </citation>
    <scope>NUCLEOTIDE SEQUENCE [LARGE SCALE GENOMIC DNA]</scope>
    <source>
        <strain evidence="1 3">E6809</strain>
    </source>
</reference>
<dbReference type="EMBL" id="MAHS01000003">
    <property type="protein sequence ID" value="OPB52013.1"/>
    <property type="molecule type" value="Genomic_DNA"/>
</dbReference>
<evidence type="ECO:0008006" key="4">
    <source>
        <dbReference type="Google" id="ProtNLM"/>
    </source>
</evidence>
<name>A0A494JAB1_9FLAO</name>
<evidence type="ECO:0000313" key="2">
    <source>
        <dbReference type="EMBL" id="OPB52013.1"/>
    </source>
</evidence>
<dbReference type="Proteomes" id="UP000189738">
    <property type="component" value="Chromosome"/>
</dbReference>
<protein>
    <recommendedName>
        <fullName evidence="4">Outer membrane protein beta-barrel domain-containing protein</fullName>
    </recommendedName>
</protein>
<proteinExistence type="predicted"/>